<dbReference type="EMBL" id="FNGS01000011">
    <property type="protein sequence ID" value="SDM97706.1"/>
    <property type="molecule type" value="Genomic_DNA"/>
</dbReference>
<evidence type="ECO:0000259" key="5">
    <source>
        <dbReference type="Pfam" id="PF07495"/>
    </source>
</evidence>
<evidence type="ECO:0000259" key="6">
    <source>
        <dbReference type="Pfam" id="PF07730"/>
    </source>
</evidence>
<dbReference type="Gene3D" id="3.30.565.10">
    <property type="entry name" value="Histidine kinase-like ATPase, C-terminal domain"/>
    <property type="match status" value="1"/>
</dbReference>
<dbReference type="PANTHER" id="PTHR43547:SF2">
    <property type="entry name" value="HYBRID SIGNAL TRANSDUCTION HISTIDINE KINASE C"/>
    <property type="match status" value="1"/>
</dbReference>
<dbReference type="Gene3D" id="2.130.10.10">
    <property type="entry name" value="YVTN repeat-like/Quinoprotein amine dehydrogenase"/>
    <property type="match status" value="3"/>
</dbReference>
<feature type="domain" description="Two component regulator three Y" evidence="5">
    <location>
        <begin position="694"/>
        <end position="757"/>
    </location>
</feature>
<dbReference type="RefSeq" id="WP_093208374.1">
    <property type="nucleotide sequence ID" value="NZ_FNGS01000011.1"/>
</dbReference>
<dbReference type="STRING" id="563176.SAMN04488090_4671"/>
<keyword evidence="3" id="KW-0732">Signal</keyword>
<dbReference type="OrthoDB" id="9778366at2"/>
<feature type="transmembrane region" description="Helical" evidence="2">
    <location>
        <begin position="766"/>
        <end position="784"/>
    </location>
</feature>
<dbReference type="InterPro" id="IPR003594">
    <property type="entry name" value="HATPase_dom"/>
</dbReference>
<feature type="chain" id="PRO_5011644264" evidence="3">
    <location>
        <begin position="20"/>
        <end position="1010"/>
    </location>
</feature>
<evidence type="ECO:0000259" key="4">
    <source>
        <dbReference type="Pfam" id="PF02518"/>
    </source>
</evidence>
<dbReference type="AlphaFoldDB" id="A0A1G9XMQ2"/>
<feature type="signal peptide" evidence="3">
    <location>
        <begin position="1"/>
        <end position="19"/>
    </location>
</feature>
<dbReference type="InterPro" id="IPR036890">
    <property type="entry name" value="HATPase_C_sf"/>
</dbReference>
<dbReference type="Pfam" id="PF02518">
    <property type="entry name" value="HATPase_c"/>
    <property type="match status" value="1"/>
</dbReference>
<dbReference type="GO" id="GO:0016020">
    <property type="term" value="C:membrane"/>
    <property type="evidence" value="ECO:0007669"/>
    <property type="project" value="InterPro"/>
</dbReference>
<gene>
    <name evidence="7" type="ORF">SAMN04488090_4671</name>
</gene>
<keyword evidence="2" id="KW-1133">Transmembrane helix</keyword>
<feature type="domain" description="Signal transduction histidine kinase subgroup 3 dimerisation and phosphoacceptor" evidence="6">
    <location>
        <begin position="810"/>
        <end position="874"/>
    </location>
</feature>
<dbReference type="GO" id="GO:0000155">
    <property type="term" value="F:phosphorelay sensor kinase activity"/>
    <property type="evidence" value="ECO:0007669"/>
    <property type="project" value="InterPro"/>
</dbReference>
<accession>A0A1G9XMQ2</accession>
<evidence type="ECO:0000256" key="3">
    <source>
        <dbReference type="SAM" id="SignalP"/>
    </source>
</evidence>
<evidence type="ECO:0000313" key="8">
    <source>
        <dbReference type="Proteomes" id="UP000198901"/>
    </source>
</evidence>
<protein>
    <submittedName>
        <fullName evidence="7">Ligand-binding sensor domain-containing protein</fullName>
    </submittedName>
</protein>
<dbReference type="Proteomes" id="UP000198901">
    <property type="component" value="Unassembled WGS sequence"/>
</dbReference>
<evidence type="ECO:0000313" key="7">
    <source>
        <dbReference type="EMBL" id="SDM97706.1"/>
    </source>
</evidence>
<feature type="domain" description="Histidine kinase/HSP90-like ATPase" evidence="4">
    <location>
        <begin position="919"/>
        <end position="1006"/>
    </location>
</feature>
<dbReference type="SUPFAM" id="SSF63829">
    <property type="entry name" value="Calcium-dependent phosphotriesterase"/>
    <property type="match status" value="3"/>
</dbReference>
<keyword evidence="8" id="KW-1185">Reference proteome</keyword>
<dbReference type="InterPro" id="IPR015943">
    <property type="entry name" value="WD40/YVTN_repeat-like_dom_sf"/>
</dbReference>
<dbReference type="CDD" id="cd16917">
    <property type="entry name" value="HATPase_UhpB-NarQ-NarX-like"/>
    <property type="match status" value="1"/>
</dbReference>
<dbReference type="PANTHER" id="PTHR43547">
    <property type="entry name" value="TWO-COMPONENT HISTIDINE KINASE"/>
    <property type="match status" value="1"/>
</dbReference>
<dbReference type="Gene3D" id="1.20.5.1930">
    <property type="match status" value="1"/>
</dbReference>
<dbReference type="Gene3D" id="2.60.40.10">
    <property type="entry name" value="Immunoglobulins"/>
    <property type="match status" value="1"/>
</dbReference>
<dbReference type="InterPro" id="IPR011712">
    <property type="entry name" value="Sig_transdc_His_kin_sub3_dim/P"/>
</dbReference>
<dbReference type="InterPro" id="IPR013783">
    <property type="entry name" value="Ig-like_fold"/>
</dbReference>
<dbReference type="Pfam" id="PF07730">
    <property type="entry name" value="HisKA_3"/>
    <property type="match status" value="1"/>
</dbReference>
<dbReference type="InterPro" id="IPR011110">
    <property type="entry name" value="Reg_prop"/>
</dbReference>
<dbReference type="SUPFAM" id="SSF55874">
    <property type="entry name" value="ATPase domain of HSP90 chaperone/DNA topoisomerase II/histidine kinase"/>
    <property type="match status" value="1"/>
</dbReference>
<reference evidence="7 8" key="1">
    <citation type="submission" date="2016-10" db="EMBL/GenBank/DDBJ databases">
        <authorList>
            <person name="de Groot N.N."/>
        </authorList>
    </citation>
    <scope>NUCLEOTIDE SEQUENCE [LARGE SCALE GENOMIC DNA]</scope>
    <source>
        <strain evidence="7 8">DSM 21668</strain>
    </source>
</reference>
<dbReference type="Pfam" id="PF07494">
    <property type="entry name" value="Reg_prop"/>
    <property type="match status" value="7"/>
</dbReference>
<name>A0A1G9XMQ2_9BACT</name>
<evidence type="ECO:0000256" key="2">
    <source>
        <dbReference type="SAM" id="Phobius"/>
    </source>
</evidence>
<proteinExistence type="predicted"/>
<organism evidence="7 8">
    <name type="scientific">Siphonobacter aquaeclarae</name>
    <dbReference type="NCBI Taxonomy" id="563176"/>
    <lineage>
        <taxon>Bacteria</taxon>
        <taxon>Pseudomonadati</taxon>
        <taxon>Bacteroidota</taxon>
        <taxon>Cytophagia</taxon>
        <taxon>Cytophagales</taxon>
        <taxon>Cytophagaceae</taxon>
        <taxon>Siphonobacter</taxon>
    </lineage>
</organism>
<keyword evidence="1" id="KW-0597">Phosphoprotein</keyword>
<dbReference type="GO" id="GO:0046983">
    <property type="term" value="F:protein dimerization activity"/>
    <property type="evidence" value="ECO:0007669"/>
    <property type="project" value="InterPro"/>
</dbReference>
<keyword evidence="2" id="KW-0472">Membrane</keyword>
<evidence type="ECO:0000256" key="1">
    <source>
        <dbReference type="ARBA" id="ARBA00022553"/>
    </source>
</evidence>
<keyword evidence="2" id="KW-0812">Transmembrane</keyword>
<sequence>MVFRYVLLFFTLISWSSLAQSGSVFLDQYTVDDGLTQSEVSCILKDSRGYVWMGTQNGLNRFDGHQFTHYRHQPFQARSLSHDYILSLCEDRQKQLWVGTRQGLNRFDPATGTFIRYGGTDKYSKLVVNAICQDKQGFLWIGTHNGLLRISPQITPDADFQYIFQSANYQLKGIVVHTLLSDPAGTIWAGTSRGLVRISTQAPGKISLTPWPSVPGNVYCLVRDAAGQLWFGTENGVYLLDTAGKIRFMLTTPSPVTALLASHRKTLWVSVLNEGVHRFDLSAPGELYPISSWTEEADSRKGLKSAVVSCIYEGPSPDEDVVWIGTRDAGVQVFSYAKNSFKRWEGELAGSGSSSSRLIFSLCTDRKNHLWVGTYEGLFCIDRRTRKTDHFKENTVGERVVALLEDHQGTLWAGSESGLFRREGTGFQRVSLGSSHGYISKLYEDHLHNLWIGTGHALFRRAMDGTLTRYEFASKGPGMAIEAIEEDKDGSIWVGTLGGLYNIDNQGHITSLYTRTDDPTSLLSNEIYDIHIDRLRQVWIASSKGLSLLHKENGKYRFEHFTEDQGLSNNVVYGILEDNQGRLWMSTNMGISRFDTRSRTFRNYSSSDGLSGNEFNSGAFHRSRDGEFFFGGIGTLVSFKPFEMAENRYMPPVVVTSFRKFERSFPIDSILTAQGRIELQYNENFFSFVFNALDYTNPQKNQYAYQLEGFQDDWNFSGTRRYVSFSNLSPGDYVLKIKTANSEGIWNNDHILEIPIRIIPPFWQRWWFYGLCLLAVGMIARLFYTYRVRKQVAHLLELEKVKLAENERVRKLAAQDLHDEFGNTITRISMLTEIIKTRLNGNPEDILPLLTKISDNANRMYQGTKDFIWAINPEHDNLYEIAIRLKDFGDDVLDKTGIRFEVVGLDASLRSFVLPMGASRHLIFLFKEAISNTLKHALATTTRLEFTVDGDTARVSWTDDGKGFANGRRFAGNGLLNMENRARKINGTVQVDSQETKGTSVVLDMKIASK</sequence>
<dbReference type="Pfam" id="PF07495">
    <property type="entry name" value="Y_Y_Y"/>
    <property type="match status" value="1"/>
</dbReference>
<dbReference type="InterPro" id="IPR011123">
    <property type="entry name" value="Y_Y_Y"/>
</dbReference>